<dbReference type="SUPFAM" id="SSF54928">
    <property type="entry name" value="RNA-binding domain, RBD"/>
    <property type="match status" value="1"/>
</dbReference>
<evidence type="ECO:0000313" key="5">
    <source>
        <dbReference type="EMBL" id="GAT91620.1"/>
    </source>
</evidence>
<feature type="region of interest" description="Disordered" evidence="3">
    <location>
        <begin position="279"/>
        <end position="330"/>
    </location>
</feature>
<dbReference type="PROSITE" id="PS50102">
    <property type="entry name" value="RRM"/>
    <property type="match status" value="1"/>
</dbReference>
<feature type="compositionally biased region" description="Basic and acidic residues" evidence="3">
    <location>
        <begin position="198"/>
        <end position="222"/>
    </location>
</feature>
<keyword evidence="5" id="KW-0687">Ribonucleoprotein</keyword>
<proteinExistence type="predicted"/>
<feature type="region of interest" description="Disordered" evidence="3">
    <location>
        <begin position="186"/>
        <end position="222"/>
    </location>
</feature>
<dbReference type="Pfam" id="PF00076">
    <property type="entry name" value="RRM_1"/>
    <property type="match status" value="1"/>
</dbReference>
<dbReference type="InterPro" id="IPR012677">
    <property type="entry name" value="Nucleotide-bd_a/b_plait_sf"/>
</dbReference>
<name>A0A5K1VK83_ENTHI</name>
<evidence type="ECO:0000256" key="1">
    <source>
        <dbReference type="ARBA" id="ARBA00022884"/>
    </source>
</evidence>
<sequence length="509" mass="62869">MVCLLPKNFAALFVPDEPIRFLPPVEKHWFPNYSGVSSYLTMFDELTPNNEKKTEEIDSFAPTWTKSGLRELRFLKTKEEKAQSLRTQIQTWDPTHNLKATDNPNRTIVVLRLPKKTDESILQRLFSEYGEIKKIVIIKDLKGINKGYAFVEYNHRSEAERACRRANGMRIEEKIIVVEMEKGRTEESFKPKRLGGTIERRCSEDKRRNESPMRRERGYSPFEKREFAYRSDDRRGDHLLDRRDDDYRKSGYRTSRYERRVDRRDYRNDRFERRDDYRTTDSRDDYRTTDRRDDYRQSDRRDDYRPGDRRDNYRPSDRRDDYRANDRRDDYRATDRRDDFKLNEYRDDYRPSDRRDDYRPSESRDDYRPSDRRDDYRVNDRRDDYRTTDRRDDYRQSDIRDDYRTNERRDDYRTTDRRDDYRATDRRDDYRPSDGRDNYRPSDRRDDYRANDRREEYRPSDLRDEYRPSDSRDEYRPSDHKDEYRPGERSDRFERRGNGSSSYREERKW</sequence>
<dbReference type="GO" id="GO:1990904">
    <property type="term" value="C:ribonucleoprotein complex"/>
    <property type="evidence" value="ECO:0007669"/>
    <property type="project" value="UniProtKB-KW"/>
</dbReference>
<dbReference type="Gene3D" id="3.30.70.330">
    <property type="match status" value="1"/>
</dbReference>
<dbReference type="VEuPathDB" id="AmoebaDB:EHI_153670"/>
<dbReference type="InterPro" id="IPR035979">
    <property type="entry name" value="RBD_domain_sf"/>
</dbReference>
<dbReference type="InterPro" id="IPR022023">
    <property type="entry name" value="U1snRNP70_N"/>
</dbReference>
<dbReference type="VEuPathDB" id="AmoebaDB:KM1_185420"/>
<protein>
    <submittedName>
        <fullName evidence="5">U1 small nuclear ribonucleoprotein subunit putative</fullName>
    </submittedName>
</protein>
<dbReference type="OMA" id="GRTTKGW"/>
<dbReference type="VEuPathDB" id="AmoebaDB:EHI5A_092670"/>
<dbReference type="SMART" id="SM00360">
    <property type="entry name" value="RRM"/>
    <property type="match status" value="1"/>
</dbReference>
<dbReference type="FunFam" id="3.30.70.330:FF:001163">
    <property type="entry name" value="RNA recognition motif domain containing protein"/>
    <property type="match status" value="1"/>
</dbReference>
<evidence type="ECO:0000313" key="6">
    <source>
        <dbReference type="Proteomes" id="UP000078387"/>
    </source>
</evidence>
<feature type="region of interest" description="Disordered" evidence="3">
    <location>
        <begin position="411"/>
        <end position="509"/>
    </location>
</feature>
<reference evidence="5 6" key="1">
    <citation type="submission" date="2016-05" db="EMBL/GenBank/DDBJ databases">
        <title>First whole genome sequencing of Entamoeba histolytica HM1:IMSS-clone-6.</title>
        <authorList>
            <person name="Mukherjee Avik.K."/>
            <person name="Izumyama S."/>
            <person name="Nakada-Tsukui K."/>
            <person name="Nozaki T."/>
        </authorList>
    </citation>
    <scope>NUCLEOTIDE SEQUENCE [LARGE SCALE GENOMIC DNA]</scope>
    <source>
        <strain evidence="5 6">HM1:IMSS clone 6</strain>
    </source>
</reference>
<dbReference type="PANTHER" id="PTHR10352">
    <property type="entry name" value="EUKARYOTIC TRANSLATION INITIATION FACTOR 3 SUBUNIT G"/>
    <property type="match status" value="1"/>
</dbReference>
<gene>
    <name evidence="5" type="ORF">CL6EHI_153670</name>
</gene>
<dbReference type="AlphaFoldDB" id="A0A5K1VK83"/>
<dbReference type="Pfam" id="PF12220">
    <property type="entry name" value="U1snRNP70_N"/>
    <property type="match status" value="1"/>
</dbReference>
<evidence type="ECO:0000259" key="4">
    <source>
        <dbReference type="PROSITE" id="PS50102"/>
    </source>
</evidence>
<dbReference type="InterPro" id="IPR000504">
    <property type="entry name" value="RRM_dom"/>
</dbReference>
<dbReference type="VEuPathDB" id="AmoebaDB:EHI8A_118380"/>
<dbReference type="Proteomes" id="UP000078387">
    <property type="component" value="Unassembled WGS sequence"/>
</dbReference>
<accession>A0A5K1VK83</accession>
<evidence type="ECO:0000256" key="2">
    <source>
        <dbReference type="PROSITE-ProRule" id="PRU00176"/>
    </source>
</evidence>
<dbReference type="VEuPathDB" id="AmoebaDB:EHI7A_109600"/>
<organism evidence="5 6">
    <name type="scientific">Entamoeba histolytica</name>
    <dbReference type="NCBI Taxonomy" id="5759"/>
    <lineage>
        <taxon>Eukaryota</taxon>
        <taxon>Amoebozoa</taxon>
        <taxon>Evosea</taxon>
        <taxon>Archamoebae</taxon>
        <taxon>Mastigamoebida</taxon>
        <taxon>Entamoebidae</taxon>
        <taxon>Entamoeba</taxon>
    </lineage>
</organism>
<evidence type="ECO:0000256" key="3">
    <source>
        <dbReference type="SAM" id="MobiDB-lite"/>
    </source>
</evidence>
<dbReference type="VEuPathDB" id="AmoebaDB:EHI_153810"/>
<feature type="region of interest" description="Disordered" evidence="3">
    <location>
        <begin position="342"/>
        <end position="391"/>
    </location>
</feature>
<keyword evidence="1 2" id="KW-0694">RNA-binding</keyword>
<feature type="domain" description="RRM" evidence="4">
    <location>
        <begin position="106"/>
        <end position="183"/>
    </location>
</feature>
<comment type="caution">
    <text evidence="5">The sequence shown here is derived from an EMBL/GenBank/DDBJ whole genome shotgun (WGS) entry which is preliminary data.</text>
</comment>
<dbReference type="GO" id="GO:0003723">
    <property type="term" value="F:RNA binding"/>
    <property type="evidence" value="ECO:0007669"/>
    <property type="project" value="UniProtKB-UniRule"/>
</dbReference>
<dbReference type="EMBL" id="BDEQ01000001">
    <property type="protein sequence ID" value="GAT91620.1"/>
    <property type="molecule type" value="Genomic_DNA"/>
</dbReference>